<evidence type="ECO:0000256" key="3">
    <source>
        <dbReference type="ARBA" id="ARBA00022833"/>
    </source>
</evidence>
<evidence type="ECO:0000256" key="1">
    <source>
        <dbReference type="ARBA" id="ARBA00022723"/>
    </source>
</evidence>
<keyword evidence="3" id="KW-0862">Zinc</keyword>
<name>A0A0K9Q1T5_ZOSMR</name>
<dbReference type="PANTHER" id="PTHR46158:SF2">
    <property type="entry name" value="OS02G0165000 PROTEIN"/>
    <property type="match status" value="1"/>
</dbReference>
<protein>
    <submittedName>
        <fullName evidence="7">RING/FYVE/PHD zinc finger superfamily protein</fullName>
    </submittedName>
</protein>
<dbReference type="STRING" id="29655.A0A0K9Q1T5"/>
<sequence>MDETAGVPEEMKKESEAKPVKTTRRPKNLTSLQIPTRSLDTQTQASLSARTNYSSVPSPGSAKVGGSGLPPRPNSTRSKKGTFHQRSFSKIKRTNSDVEKTNLLLLEETPLPPPNSTPSAAFTFTTMFSLQTHSLPVTPNAVSITHALPQKQLIDLTIFDKEDMKKKITRTFSVPGNTKPEGAGGGGLNRLDSLGRRMRVIPLTPRTCCPTPHLHVEAASHSCSNDSISVEIPDEEDIPEEEAVCRICLVELTEGGETLKMECSCRGELALAHQECAIKWFSIKGNKTCDVCKQDVQNLPVTLLRMQNPQFGNRRQRIPGGYQTREISNYRVWQDVPVLVMVSILAYFCFLEQLLVANMGSSALAISLPFSCILGLLSSMIASTMVSKSYIWVYASFLFAIVIFFAHIFYDLLKMKAIISVLLSSFAGFGVSISANSLLVEFFRWRSGRRLQANIGQELHPTPHDPPNGDALQQP</sequence>
<evidence type="ECO:0000259" key="6">
    <source>
        <dbReference type="PROSITE" id="PS51292"/>
    </source>
</evidence>
<dbReference type="Proteomes" id="UP000036987">
    <property type="component" value="Unassembled WGS sequence"/>
</dbReference>
<dbReference type="PANTHER" id="PTHR46158">
    <property type="entry name" value="OS02G0165000 PROTEIN"/>
    <property type="match status" value="1"/>
</dbReference>
<keyword evidence="5" id="KW-1133">Transmembrane helix</keyword>
<gene>
    <name evidence="7" type="ORF">ZOSMA_117G00690</name>
</gene>
<dbReference type="EMBL" id="LFYR01000192">
    <property type="protein sequence ID" value="KMZ75251.1"/>
    <property type="molecule type" value="Genomic_DNA"/>
</dbReference>
<dbReference type="SUPFAM" id="SSF57850">
    <property type="entry name" value="RING/U-box"/>
    <property type="match status" value="1"/>
</dbReference>
<accession>A0A0K9Q1T5</accession>
<feature type="compositionally biased region" description="Basic residues" evidence="4">
    <location>
        <begin position="77"/>
        <end position="87"/>
    </location>
</feature>
<keyword evidence="5" id="KW-0812">Transmembrane</keyword>
<feature type="region of interest" description="Disordered" evidence="4">
    <location>
        <begin position="456"/>
        <end position="475"/>
    </location>
</feature>
<keyword evidence="5" id="KW-0472">Membrane</keyword>
<evidence type="ECO:0000256" key="5">
    <source>
        <dbReference type="SAM" id="Phobius"/>
    </source>
</evidence>
<dbReference type="SMART" id="SM00744">
    <property type="entry name" value="RINGv"/>
    <property type="match status" value="1"/>
</dbReference>
<comment type="caution">
    <text evidence="7">The sequence shown here is derived from an EMBL/GenBank/DDBJ whole genome shotgun (WGS) entry which is preliminary data.</text>
</comment>
<dbReference type="CDD" id="cd16495">
    <property type="entry name" value="RING_CH-C4HC3_MARCH"/>
    <property type="match status" value="1"/>
</dbReference>
<dbReference type="PROSITE" id="PS51292">
    <property type="entry name" value="ZF_RING_CH"/>
    <property type="match status" value="1"/>
</dbReference>
<feature type="region of interest" description="Disordered" evidence="4">
    <location>
        <begin position="1"/>
        <end position="87"/>
    </location>
</feature>
<dbReference type="AlphaFoldDB" id="A0A0K9Q1T5"/>
<evidence type="ECO:0000256" key="4">
    <source>
        <dbReference type="SAM" id="MobiDB-lite"/>
    </source>
</evidence>
<dbReference type="InterPro" id="IPR011016">
    <property type="entry name" value="Znf_RING-CH"/>
</dbReference>
<dbReference type="GO" id="GO:0008270">
    <property type="term" value="F:zinc ion binding"/>
    <property type="evidence" value="ECO:0007669"/>
    <property type="project" value="UniProtKB-KW"/>
</dbReference>
<reference evidence="8" key="1">
    <citation type="journal article" date="2016" name="Nature">
        <title>The genome of the seagrass Zostera marina reveals angiosperm adaptation to the sea.</title>
        <authorList>
            <person name="Olsen J.L."/>
            <person name="Rouze P."/>
            <person name="Verhelst B."/>
            <person name="Lin Y.-C."/>
            <person name="Bayer T."/>
            <person name="Collen J."/>
            <person name="Dattolo E."/>
            <person name="De Paoli E."/>
            <person name="Dittami S."/>
            <person name="Maumus F."/>
            <person name="Michel G."/>
            <person name="Kersting A."/>
            <person name="Lauritano C."/>
            <person name="Lohaus R."/>
            <person name="Toepel M."/>
            <person name="Tonon T."/>
            <person name="Vanneste K."/>
            <person name="Amirebrahimi M."/>
            <person name="Brakel J."/>
            <person name="Bostroem C."/>
            <person name="Chovatia M."/>
            <person name="Grimwood J."/>
            <person name="Jenkins J.W."/>
            <person name="Jueterbock A."/>
            <person name="Mraz A."/>
            <person name="Stam W.T."/>
            <person name="Tice H."/>
            <person name="Bornberg-Bauer E."/>
            <person name="Green P.J."/>
            <person name="Pearson G.A."/>
            <person name="Procaccini G."/>
            <person name="Duarte C.M."/>
            <person name="Schmutz J."/>
            <person name="Reusch T.B.H."/>
            <person name="Van de Peer Y."/>
        </authorList>
    </citation>
    <scope>NUCLEOTIDE SEQUENCE [LARGE SCALE GENOMIC DNA]</scope>
    <source>
        <strain evidence="8">cv. Finnish</strain>
    </source>
</reference>
<dbReference type="OrthoDB" id="435038at2759"/>
<dbReference type="InterPro" id="IPR013083">
    <property type="entry name" value="Znf_RING/FYVE/PHD"/>
</dbReference>
<dbReference type="OMA" id="TEYVRWR"/>
<dbReference type="Gene3D" id="3.30.40.10">
    <property type="entry name" value="Zinc/RING finger domain, C3HC4 (zinc finger)"/>
    <property type="match status" value="1"/>
</dbReference>
<feature type="compositionally biased region" description="Basic and acidic residues" evidence="4">
    <location>
        <begin position="9"/>
        <end position="19"/>
    </location>
</feature>
<feature type="transmembrane region" description="Helical" evidence="5">
    <location>
        <begin position="417"/>
        <end position="439"/>
    </location>
</feature>
<feature type="transmembrane region" description="Helical" evidence="5">
    <location>
        <begin position="391"/>
        <end position="410"/>
    </location>
</feature>
<keyword evidence="8" id="KW-1185">Reference proteome</keyword>
<organism evidence="7 8">
    <name type="scientific">Zostera marina</name>
    <name type="common">Eelgrass</name>
    <dbReference type="NCBI Taxonomy" id="29655"/>
    <lineage>
        <taxon>Eukaryota</taxon>
        <taxon>Viridiplantae</taxon>
        <taxon>Streptophyta</taxon>
        <taxon>Embryophyta</taxon>
        <taxon>Tracheophyta</taxon>
        <taxon>Spermatophyta</taxon>
        <taxon>Magnoliopsida</taxon>
        <taxon>Liliopsida</taxon>
        <taxon>Zosteraceae</taxon>
        <taxon>Zostera</taxon>
    </lineage>
</organism>
<proteinExistence type="predicted"/>
<keyword evidence="2" id="KW-0863">Zinc-finger</keyword>
<feature type="compositionally biased region" description="Polar residues" evidence="4">
    <location>
        <begin position="28"/>
        <end position="58"/>
    </location>
</feature>
<dbReference type="Pfam" id="PF12906">
    <property type="entry name" value="RINGv"/>
    <property type="match status" value="1"/>
</dbReference>
<evidence type="ECO:0000313" key="7">
    <source>
        <dbReference type="EMBL" id="KMZ75251.1"/>
    </source>
</evidence>
<evidence type="ECO:0000256" key="2">
    <source>
        <dbReference type="ARBA" id="ARBA00022771"/>
    </source>
</evidence>
<feature type="domain" description="RING-CH-type" evidence="6">
    <location>
        <begin position="237"/>
        <end position="299"/>
    </location>
</feature>
<keyword evidence="1" id="KW-0479">Metal-binding</keyword>
<evidence type="ECO:0000313" key="8">
    <source>
        <dbReference type="Proteomes" id="UP000036987"/>
    </source>
</evidence>
<feature type="transmembrane region" description="Helical" evidence="5">
    <location>
        <begin position="363"/>
        <end position="385"/>
    </location>
</feature>